<evidence type="ECO:0000313" key="7">
    <source>
        <dbReference type="Proteomes" id="UP000789595"/>
    </source>
</evidence>
<dbReference type="Pfam" id="PF09273">
    <property type="entry name" value="Rubis-subs-bind"/>
    <property type="match status" value="1"/>
</dbReference>
<feature type="domain" description="SET" evidence="5">
    <location>
        <begin position="94"/>
        <end position="329"/>
    </location>
</feature>
<keyword evidence="2" id="KW-0808">Transferase</keyword>
<evidence type="ECO:0000256" key="4">
    <source>
        <dbReference type="SAM" id="MobiDB-lite"/>
    </source>
</evidence>
<keyword evidence="3" id="KW-0949">S-adenosyl-L-methionine</keyword>
<dbReference type="Gene3D" id="3.90.1420.10">
    <property type="entry name" value="Rubisco LSMT, substrate-binding domain"/>
    <property type="match status" value="1"/>
</dbReference>
<dbReference type="PANTHER" id="PTHR13271">
    <property type="entry name" value="UNCHARACTERIZED PUTATIVE METHYLTRANSFERASE"/>
    <property type="match status" value="1"/>
</dbReference>
<keyword evidence="7" id="KW-1185">Reference proteome</keyword>
<protein>
    <recommendedName>
        <fullName evidence="5">SET domain-containing protein</fullName>
    </recommendedName>
</protein>
<dbReference type="InterPro" id="IPR036464">
    <property type="entry name" value="Rubisco_LSMT_subst-bd_sf"/>
</dbReference>
<dbReference type="SUPFAM" id="SSF81822">
    <property type="entry name" value="RuBisCo LSMT C-terminal, substrate-binding domain"/>
    <property type="match status" value="1"/>
</dbReference>
<dbReference type="AlphaFoldDB" id="A0A8J2SVZ8"/>
<feature type="compositionally biased region" description="Basic and acidic residues" evidence="4">
    <location>
        <begin position="46"/>
        <end position="62"/>
    </location>
</feature>
<dbReference type="PANTHER" id="PTHR13271:SF123">
    <property type="entry name" value="RIBULOSE-1,5-BISPHOSPHATE CARBOXYLASE_OXYGENASE SMALL SUBUNIT N-METHYLTRANSFERASE I-RELATED"/>
    <property type="match status" value="1"/>
</dbReference>
<sequence length="721" mass="81460">MAARWLALTAAATAYLPPSQPRRSLRLHMSDDSWAQELAQAGGGFERQEASRWQKSDRGKADAESRARNDAILKWLEGNDVWVSELSGWNEPPHSLALATSTFDELEGEDSGRGLLARRAIAQDAILARLPVRLCMTKEAALEARELKGIVSQDTNEYVAIALLLIGEAQKPNSFWREYIEVLPSVEDVSATFTWSEDELQYLEGSPARQATASMQDKLRREHASILEQYPQLDRSVFTLERWTWAFSNLFSRAIRLKAGRVDEFLALVPYIDFINHSPFGCGVFTFSSSYVDARAIPKAFPWEAEEDEVVLFADRAYKQFDQIFISYGPRPNSDLLLLYGFALDRNPFNSVDLVVGANADQDPLFDQKRAFAASAGRDVARAAFPLYADRYPDELVQFLRMACATMEHLGNLPLNAPETYVDIVSLDNELAVLETIREAATSALNAYPPPNDDIPAAFLSRNQRMARRLVQTEQRILQKTVAATERKARELQTLLFDGVRQRLPAKQAALRTETAPRRDGGRQPRRRRRRARVAGKARAHDAVEADERPRPKSSGTARRRRAEERKLVEVLGRTTEPEQFKAAIDGLWSLWFSERGSENKAKLEAVDRLISEGEASQWVEASEAARKLAEEHDDWPEALNRLATVEYLRGEYDVSVELCKKVLAAKIHHFGALSGICMCYQKLGDEEALAEWRERMLPNDPSARRRWADRAIRALDRLDG</sequence>
<dbReference type="InterPro" id="IPR050600">
    <property type="entry name" value="SETD3_SETD6_MTase"/>
</dbReference>
<feature type="compositionally biased region" description="Basic and acidic residues" evidence="4">
    <location>
        <begin position="539"/>
        <end position="551"/>
    </location>
</feature>
<evidence type="ECO:0000256" key="3">
    <source>
        <dbReference type="ARBA" id="ARBA00022691"/>
    </source>
</evidence>
<proteinExistence type="predicted"/>
<dbReference type="PROSITE" id="PS50280">
    <property type="entry name" value="SET"/>
    <property type="match status" value="1"/>
</dbReference>
<dbReference type="Proteomes" id="UP000789595">
    <property type="component" value="Unassembled WGS sequence"/>
</dbReference>
<dbReference type="InterPro" id="IPR001214">
    <property type="entry name" value="SET_dom"/>
</dbReference>
<dbReference type="EMBL" id="CAKKNE010000005">
    <property type="protein sequence ID" value="CAH0377492.1"/>
    <property type="molecule type" value="Genomic_DNA"/>
</dbReference>
<dbReference type="OrthoDB" id="341421at2759"/>
<accession>A0A8J2SVZ8</accession>
<evidence type="ECO:0000313" key="6">
    <source>
        <dbReference type="EMBL" id="CAH0377492.1"/>
    </source>
</evidence>
<evidence type="ECO:0000256" key="1">
    <source>
        <dbReference type="ARBA" id="ARBA00022603"/>
    </source>
</evidence>
<dbReference type="GO" id="GO:0016279">
    <property type="term" value="F:protein-lysine N-methyltransferase activity"/>
    <property type="evidence" value="ECO:0007669"/>
    <property type="project" value="TreeGrafter"/>
</dbReference>
<feature type="compositionally biased region" description="Basic residues" evidence="4">
    <location>
        <begin position="524"/>
        <end position="538"/>
    </location>
</feature>
<feature type="region of interest" description="Disordered" evidence="4">
    <location>
        <begin position="506"/>
        <end position="564"/>
    </location>
</feature>
<organism evidence="6 7">
    <name type="scientific">Pelagomonas calceolata</name>
    <dbReference type="NCBI Taxonomy" id="35677"/>
    <lineage>
        <taxon>Eukaryota</taxon>
        <taxon>Sar</taxon>
        <taxon>Stramenopiles</taxon>
        <taxon>Ochrophyta</taxon>
        <taxon>Pelagophyceae</taxon>
        <taxon>Pelagomonadales</taxon>
        <taxon>Pelagomonadaceae</taxon>
        <taxon>Pelagomonas</taxon>
    </lineage>
</organism>
<reference evidence="6" key="1">
    <citation type="submission" date="2021-11" db="EMBL/GenBank/DDBJ databases">
        <authorList>
            <consortium name="Genoscope - CEA"/>
            <person name="William W."/>
        </authorList>
    </citation>
    <scope>NUCLEOTIDE SEQUENCE</scope>
</reference>
<dbReference type="InterPro" id="IPR015353">
    <property type="entry name" value="Rubisco_LSMT_subst-bd"/>
</dbReference>
<feature type="region of interest" description="Disordered" evidence="4">
    <location>
        <begin position="40"/>
        <end position="62"/>
    </location>
</feature>
<dbReference type="InterPro" id="IPR011990">
    <property type="entry name" value="TPR-like_helical_dom_sf"/>
</dbReference>
<dbReference type="Gene3D" id="1.25.40.10">
    <property type="entry name" value="Tetratricopeptide repeat domain"/>
    <property type="match status" value="1"/>
</dbReference>
<dbReference type="InterPro" id="IPR046341">
    <property type="entry name" value="SET_dom_sf"/>
</dbReference>
<keyword evidence="1" id="KW-0489">Methyltransferase</keyword>
<evidence type="ECO:0000259" key="5">
    <source>
        <dbReference type="PROSITE" id="PS50280"/>
    </source>
</evidence>
<dbReference type="Pfam" id="PF00856">
    <property type="entry name" value="SET"/>
    <property type="match status" value="1"/>
</dbReference>
<dbReference type="SUPFAM" id="SSF48452">
    <property type="entry name" value="TPR-like"/>
    <property type="match status" value="1"/>
</dbReference>
<dbReference type="Gene3D" id="3.90.1410.10">
    <property type="entry name" value="set domain protein methyltransferase, domain 1"/>
    <property type="match status" value="1"/>
</dbReference>
<gene>
    <name evidence="6" type="ORF">PECAL_5P20270</name>
</gene>
<name>A0A8J2SVZ8_9STRA</name>
<comment type="caution">
    <text evidence="6">The sequence shown here is derived from an EMBL/GenBank/DDBJ whole genome shotgun (WGS) entry which is preliminary data.</text>
</comment>
<dbReference type="GO" id="GO:0032259">
    <property type="term" value="P:methylation"/>
    <property type="evidence" value="ECO:0007669"/>
    <property type="project" value="UniProtKB-KW"/>
</dbReference>
<dbReference type="SUPFAM" id="SSF82199">
    <property type="entry name" value="SET domain"/>
    <property type="match status" value="1"/>
</dbReference>
<evidence type="ECO:0000256" key="2">
    <source>
        <dbReference type="ARBA" id="ARBA00022679"/>
    </source>
</evidence>